<dbReference type="GO" id="GO:0042908">
    <property type="term" value="P:xenobiotic transport"/>
    <property type="evidence" value="ECO:0007669"/>
    <property type="project" value="UniProtKB-ARBA"/>
</dbReference>
<keyword evidence="3" id="KW-0813">Transport</keyword>
<dbReference type="FunFam" id="2.40.30.170:FF:000001">
    <property type="entry name" value="Multidrug resistance efflux transporter MdtE"/>
    <property type="match status" value="1"/>
</dbReference>
<reference evidence="15 16" key="1">
    <citation type="submission" date="2017-09" db="EMBL/GenBank/DDBJ databases">
        <title>Complete Genome sequence of Lysobacter capsici KNU-15.</title>
        <authorList>
            <person name="Kim M.-C."/>
            <person name="Yi H."/>
            <person name="Lee D.-W."/>
            <person name="Shin J.-H."/>
        </authorList>
    </citation>
    <scope>NUCLEOTIDE SEQUENCE [LARGE SCALE GENOMIC DNA]</scope>
    <source>
        <strain evidence="15 16">KNU-15</strain>
    </source>
</reference>
<dbReference type="PANTHER" id="PTHR30158:SF3">
    <property type="entry name" value="MULTIDRUG EFFLUX PUMP SUBUNIT ACRA-RELATED"/>
    <property type="match status" value="1"/>
</dbReference>
<dbReference type="Gene3D" id="1.10.287.470">
    <property type="entry name" value="Helix hairpin bin"/>
    <property type="match status" value="1"/>
</dbReference>
<dbReference type="InterPro" id="IPR058624">
    <property type="entry name" value="MdtA-like_HH"/>
</dbReference>
<feature type="domain" description="Multidrug resistance protein MdtA-like C-terminal permuted SH3" evidence="14">
    <location>
        <begin position="358"/>
        <end position="418"/>
    </location>
</feature>
<gene>
    <name evidence="15" type="ORF">CNN82_06900</name>
</gene>
<keyword evidence="6" id="KW-0732">Signal</keyword>
<evidence type="ECO:0000256" key="6">
    <source>
        <dbReference type="ARBA" id="ARBA00022729"/>
    </source>
</evidence>
<keyword evidence="4" id="KW-1003">Cell membrane</keyword>
<evidence type="ECO:0000313" key="16">
    <source>
        <dbReference type="Proteomes" id="UP000218385"/>
    </source>
</evidence>
<keyword evidence="8" id="KW-0472">Membrane</keyword>
<evidence type="ECO:0000259" key="12">
    <source>
        <dbReference type="Pfam" id="PF25917"/>
    </source>
</evidence>
<comment type="subcellular location">
    <subcellularLocation>
        <location evidence="1">Cell inner membrane</location>
        <topology evidence="1">Lipid-anchor</topology>
    </subcellularLocation>
</comment>
<dbReference type="SUPFAM" id="SSF111369">
    <property type="entry name" value="HlyD-like secretion proteins"/>
    <property type="match status" value="1"/>
</dbReference>
<dbReference type="Pfam" id="PF25917">
    <property type="entry name" value="BSH_RND"/>
    <property type="match status" value="1"/>
</dbReference>
<dbReference type="NCBIfam" id="TIGR01730">
    <property type="entry name" value="RND_mfp"/>
    <property type="match status" value="1"/>
</dbReference>
<dbReference type="Proteomes" id="UP000218385">
    <property type="component" value="Chromosome"/>
</dbReference>
<dbReference type="InterPro" id="IPR058626">
    <property type="entry name" value="MdtA-like_b-barrel"/>
</dbReference>
<proteinExistence type="inferred from homology"/>
<dbReference type="PANTHER" id="PTHR30158">
    <property type="entry name" value="ACRA/E-RELATED COMPONENT OF DRUG EFFLUX TRANSPORTER"/>
    <property type="match status" value="1"/>
</dbReference>
<evidence type="ECO:0000256" key="5">
    <source>
        <dbReference type="ARBA" id="ARBA00022519"/>
    </source>
</evidence>
<evidence type="ECO:0000256" key="9">
    <source>
        <dbReference type="ARBA" id="ARBA00023139"/>
    </source>
</evidence>
<feature type="domain" description="Multidrug resistance protein MdtA-like alpha-helical hairpin" evidence="11">
    <location>
        <begin position="166"/>
        <end position="226"/>
    </location>
</feature>
<keyword evidence="7" id="KW-0175">Coiled coil</keyword>
<dbReference type="Pfam" id="PF25944">
    <property type="entry name" value="Beta-barrel_RND"/>
    <property type="match status" value="1"/>
</dbReference>
<evidence type="ECO:0000259" key="13">
    <source>
        <dbReference type="Pfam" id="PF25944"/>
    </source>
</evidence>
<dbReference type="GO" id="GO:0046677">
    <property type="term" value="P:response to antibiotic"/>
    <property type="evidence" value="ECO:0007669"/>
    <property type="project" value="TreeGrafter"/>
</dbReference>
<dbReference type="Pfam" id="PF25876">
    <property type="entry name" value="HH_MFP_RND"/>
    <property type="match status" value="1"/>
</dbReference>
<evidence type="ECO:0000259" key="11">
    <source>
        <dbReference type="Pfam" id="PF25876"/>
    </source>
</evidence>
<dbReference type="GO" id="GO:0009636">
    <property type="term" value="P:response to toxic substance"/>
    <property type="evidence" value="ECO:0007669"/>
    <property type="project" value="UniProtKB-ARBA"/>
</dbReference>
<evidence type="ECO:0000256" key="4">
    <source>
        <dbReference type="ARBA" id="ARBA00022475"/>
    </source>
</evidence>
<feature type="domain" description="Multidrug resistance protein MdtA-like barrel-sandwich hybrid" evidence="12">
    <location>
        <begin position="130"/>
        <end position="259"/>
    </location>
</feature>
<name>A0AB33E7G6_9PSED</name>
<evidence type="ECO:0000256" key="8">
    <source>
        <dbReference type="ARBA" id="ARBA00023136"/>
    </source>
</evidence>
<evidence type="ECO:0000313" key="15">
    <source>
        <dbReference type="EMBL" id="ATE76163.1"/>
    </source>
</evidence>
<comment type="similarity">
    <text evidence="2">Belongs to the membrane fusion protein (MFP) (TC 8.A.1) family.</text>
</comment>
<dbReference type="GO" id="GO:0022857">
    <property type="term" value="F:transmembrane transporter activity"/>
    <property type="evidence" value="ECO:0007669"/>
    <property type="project" value="InterPro"/>
</dbReference>
<accession>A0AB33E7G6</accession>
<dbReference type="GO" id="GO:0005886">
    <property type="term" value="C:plasma membrane"/>
    <property type="evidence" value="ECO:0007669"/>
    <property type="project" value="UniProtKB-SubCell"/>
</dbReference>
<protein>
    <submittedName>
        <fullName evidence="15">MexA family multidrug efflux RND transporter periplasmic adaptor subunit</fullName>
    </submittedName>
</protein>
<keyword evidence="9" id="KW-0564">Palmitate</keyword>
<keyword evidence="10" id="KW-0449">Lipoprotein</keyword>
<dbReference type="Gene3D" id="2.40.420.20">
    <property type="match status" value="1"/>
</dbReference>
<dbReference type="FunFam" id="2.40.420.20:FF:000001">
    <property type="entry name" value="Efflux RND transporter periplasmic adaptor subunit"/>
    <property type="match status" value="1"/>
</dbReference>
<dbReference type="AlphaFoldDB" id="A0AB33E7G6"/>
<evidence type="ECO:0000256" key="10">
    <source>
        <dbReference type="ARBA" id="ARBA00023288"/>
    </source>
</evidence>
<dbReference type="InterPro" id="IPR006143">
    <property type="entry name" value="RND_pump_MFP"/>
</dbReference>
<sequence>MGRALSGFVSGLQFKSLDGFCNGVGTPPRYLQTSMNVSIFLSKLLIHPVKFFNLPPFLCATCAPDPRIFMQFKPAVTALVTAVALASLLSGCKKEEAAPAAPTPQVGVVTLQPQAFTLTSELPGRTSAFRIAEVRPQVNGIILKRLFKEGGDVKAGQQLYQIDPSVYDATLKSAEANLRSTKSISDRYKQLVDEQAVSRQEYDTALANRLQSEASLQTAQINVRYTKVYAPISGRIGRSSVTEGALVSSGQSDAMAVIQQLDPIYVDVTQSSVELLELRRELESGRLQKAGDNAAAVKLTLEDGSQYAVDGKLEFSEVSVDQTTGSVTLRAVFPNPDHTLLPGMFVHAQLQSGVNSAAILAPQQGVTRDLKGTPTALVVGPDNKVELRQLKASRTVGNQWLIEDGLKAGDRLITEGLQFVRPGVEVKATEATNVNAKSPVPAQAAKVAVGGKGE</sequence>
<dbReference type="Gene3D" id="2.40.50.100">
    <property type="match status" value="1"/>
</dbReference>
<dbReference type="Gene3D" id="2.40.30.170">
    <property type="match status" value="1"/>
</dbReference>
<organism evidence="15 16">
    <name type="scientific">Pseudomonas frederiksbergensis</name>
    <dbReference type="NCBI Taxonomy" id="104087"/>
    <lineage>
        <taxon>Bacteria</taxon>
        <taxon>Pseudomonadati</taxon>
        <taxon>Pseudomonadota</taxon>
        <taxon>Gammaproteobacteria</taxon>
        <taxon>Pseudomonadales</taxon>
        <taxon>Pseudomonadaceae</taxon>
        <taxon>Pseudomonas</taxon>
    </lineage>
</organism>
<evidence type="ECO:0000259" key="14">
    <source>
        <dbReference type="Pfam" id="PF25967"/>
    </source>
</evidence>
<evidence type="ECO:0000256" key="2">
    <source>
        <dbReference type="ARBA" id="ARBA00009477"/>
    </source>
</evidence>
<feature type="domain" description="Multidrug resistance protein MdtA-like beta-barrel" evidence="13">
    <location>
        <begin position="263"/>
        <end position="353"/>
    </location>
</feature>
<keyword evidence="5" id="KW-0997">Cell inner membrane</keyword>
<evidence type="ECO:0000256" key="1">
    <source>
        <dbReference type="ARBA" id="ARBA00004519"/>
    </source>
</evidence>
<dbReference type="InterPro" id="IPR058627">
    <property type="entry name" value="MdtA-like_C"/>
</dbReference>
<dbReference type="EMBL" id="CP023466">
    <property type="protein sequence ID" value="ATE76163.1"/>
    <property type="molecule type" value="Genomic_DNA"/>
</dbReference>
<dbReference type="Pfam" id="PF25967">
    <property type="entry name" value="RND-MFP_C"/>
    <property type="match status" value="1"/>
</dbReference>
<evidence type="ECO:0000256" key="7">
    <source>
        <dbReference type="ARBA" id="ARBA00023054"/>
    </source>
</evidence>
<dbReference type="InterPro" id="IPR058625">
    <property type="entry name" value="MdtA-like_BSH"/>
</dbReference>
<evidence type="ECO:0000256" key="3">
    <source>
        <dbReference type="ARBA" id="ARBA00022448"/>
    </source>
</evidence>